<organism evidence="1 2">
    <name type="scientific">Sphingobium boeckii</name>
    <dbReference type="NCBI Taxonomy" id="1082345"/>
    <lineage>
        <taxon>Bacteria</taxon>
        <taxon>Pseudomonadati</taxon>
        <taxon>Pseudomonadota</taxon>
        <taxon>Alphaproteobacteria</taxon>
        <taxon>Sphingomonadales</taxon>
        <taxon>Sphingomonadaceae</taxon>
        <taxon>Sphingobium</taxon>
    </lineage>
</organism>
<dbReference type="EMBL" id="JACIJC010000003">
    <property type="protein sequence ID" value="MBB5685749.1"/>
    <property type="molecule type" value="Genomic_DNA"/>
</dbReference>
<dbReference type="AlphaFoldDB" id="A0A7W9AHV8"/>
<proteinExistence type="predicted"/>
<keyword evidence="2" id="KW-1185">Reference proteome</keyword>
<accession>A0A7W9AHV8</accession>
<gene>
    <name evidence="1" type="ORF">FHS49_001765</name>
</gene>
<evidence type="ECO:0000313" key="1">
    <source>
        <dbReference type="EMBL" id="MBB5685749.1"/>
    </source>
</evidence>
<protein>
    <submittedName>
        <fullName evidence="1">Poly(3-hydroxyalkanoate) synthetase</fullName>
    </submittedName>
</protein>
<evidence type="ECO:0000313" key="2">
    <source>
        <dbReference type="Proteomes" id="UP000549617"/>
    </source>
</evidence>
<reference evidence="1 2" key="1">
    <citation type="submission" date="2020-08" db="EMBL/GenBank/DDBJ databases">
        <title>Genomic Encyclopedia of Type Strains, Phase IV (KMG-IV): sequencing the most valuable type-strain genomes for metagenomic binning, comparative biology and taxonomic classification.</title>
        <authorList>
            <person name="Goeker M."/>
        </authorList>
    </citation>
    <scope>NUCLEOTIDE SEQUENCE [LARGE SCALE GENOMIC DNA]</scope>
    <source>
        <strain evidence="1 2">DSM 25079</strain>
    </source>
</reference>
<comment type="caution">
    <text evidence="1">The sequence shown here is derived from an EMBL/GenBank/DDBJ whole genome shotgun (WGS) entry which is preliminary data.</text>
</comment>
<name>A0A7W9AHV8_9SPHN</name>
<sequence>MIVAIGDCDGGTFAIAMKSVIESRQSKGEVFFVIAC</sequence>
<dbReference type="Proteomes" id="UP000549617">
    <property type="component" value="Unassembled WGS sequence"/>
</dbReference>